<protein>
    <recommendedName>
        <fullName evidence="3">2'-5' RNA ligase family protein</fullName>
    </recommendedName>
</protein>
<dbReference type="Gene3D" id="3.90.1140.10">
    <property type="entry name" value="Cyclic phosphodiesterase"/>
    <property type="match status" value="1"/>
</dbReference>
<dbReference type="Pfam" id="PF13563">
    <property type="entry name" value="2_5_RNA_ligase2"/>
    <property type="match status" value="1"/>
</dbReference>
<evidence type="ECO:0000313" key="1">
    <source>
        <dbReference type="EMBL" id="ABN52821.1"/>
    </source>
</evidence>
<dbReference type="STRING" id="203119.Cthe_1595"/>
<dbReference type="HOGENOM" id="CLU_094015_1_1_9"/>
<accession>A3DFU2</accession>
<dbReference type="PANTHER" id="PTHR36039">
    <property type="match status" value="1"/>
</dbReference>
<dbReference type="EMBL" id="CP000568">
    <property type="protein sequence ID" value="ABN52821.1"/>
    <property type="molecule type" value="Genomic_DNA"/>
</dbReference>
<name>A3DFU2_ACET2</name>
<dbReference type="SUPFAM" id="SSF55144">
    <property type="entry name" value="LigT-like"/>
    <property type="match status" value="1"/>
</dbReference>
<organism evidence="1 2">
    <name type="scientific">Acetivibrio thermocellus (strain ATCC 27405 / DSM 1237 / JCM 9322 / NBRC 103400 / NCIMB 10682 / NRRL B-4536 / VPI 7372)</name>
    <name type="common">Clostridium thermocellum</name>
    <dbReference type="NCBI Taxonomy" id="203119"/>
    <lineage>
        <taxon>Bacteria</taxon>
        <taxon>Bacillati</taxon>
        <taxon>Bacillota</taxon>
        <taxon>Clostridia</taxon>
        <taxon>Eubacteriales</taxon>
        <taxon>Oscillospiraceae</taxon>
        <taxon>Acetivibrio</taxon>
    </lineage>
</organism>
<dbReference type="Proteomes" id="UP000002145">
    <property type="component" value="Chromosome"/>
</dbReference>
<gene>
    <name evidence="1" type="ordered locus">Cthe_1595</name>
</gene>
<keyword evidence="2" id="KW-1185">Reference proteome</keyword>
<dbReference type="PANTHER" id="PTHR36039:SF2">
    <property type="entry name" value="RNA LIGASE_CYCLIC NUCLEOTIDE PHOSPHODIESTERASE FAMILY PROTEIN"/>
    <property type="match status" value="1"/>
</dbReference>
<dbReference type="KEGG" id="cth:Cthe_1595"/>
<evidence type="ECO:0000313" key="2">
    <source>
        <dbReference type="Proteomes" id="UP000002145"/>
    </source>
</evidence>
<dbReference type="eggNOG" id="COG1514">
    <property type="taxonomic scope" value="Bacteria"/>
</dbReference>
<evidence type="ECO:0008006" key="3">
    <source>
        <dbReference type="Google" id="ProtNLM"/>
    </source>
</evidence>
<reference evidence="1 2" key="2">
    <citation type="journal article" date="2013" name="Biotechnol. Biofuels">
        <title>Global transcriptome analysis of Clostridium thermocellum ATCC 27405 during growth on dilute acid pretreated Populus and switchgrass.</title>
        <authorList>
            <person name="Wilson C.M."/>
            <person name="Rodriguez M.Jr."/>
            <person name="Johnson C.M."/>
            <person name="Martin S.L."/>
            <person name="Chu T.M."/>
            <person name="Wolfinger R.D."/>
            <person name="Hauser L.J."/>
            <person name="Land M.L."/>
            <person name="Klingeman D.M."/>
            <person name="Syed M.H."/>
            <person name="Ragauskas A.J."/>
            <person name="Tschaplinski T.J."/>
            <person name="Mielenz J.R."/>
            <person name="Brown S.D."/>
        </authorList>
    </citation>
    <scope>NUCLEOTIDE SEQUENCE [LARGE SCALE GENOMIC DNA]</scope>
    <source>
        <strain evidence="2">ATCC 27405 / DSM 1237 / JCM 9322 / NBRC 103400 / NCIMB 10682 / NRRL B-4536 / VPI 7372</strain>
    </source>
</reference>
<reference evidence="2" key="1">
    <citation type="submission" date="2007-02" db="EMBL/GenBank/DDBJ databases">
        <title>Complete sequence of Clostridium thermocellum ATCC 27405.</title>
        <authorList>
            <consortium name="US DOE Joint Genome Institute"/>
            <person name="Copeland A."/>
            <person name="Lucas S."/>
            <person name="Lapidus A."/>
            <person name="Barry K."/>
            <person name="Detter J.C."/>
            <person name="Glavina del Rio T."/>
            <person name="Hammon N."/>
            <person name="Israni S."/>
            <person name="Dalin E."/>
            <person name="Tice H."/>
            <person name="Pitluck S."/>
            <person name="Chertkov O."/>
            <person name="Brettin T."/>
            <person name="Bruce D."/>
            <person name="Han C."/>
            <person name="Tapia R."/>
            <person name="Gilna P."/>
            <person name="Schmutz J."/>
            <person name="Larimer F."/>
            <person name="Land M."/>
            <person name="Hauser L."/>
            <person name="Kyrpides N."/>
            <person name="Mikhailova N."/>
            <person name="Wu J.H.D."/>
            <person name="Newcomb M."/>
            <person name="Richardson P."/>
        </authorList>
    </citation>
    <scope>NUCLEOTIDE SEQUENCE [LARGE SCALE GENOMIC DNA]</scope>
    <source>
        <strain evidence="2">ATCC 27405 / DSM 1237 / JCM 9322 / NBRC 103400 / NCIMB 10682 / NRRL B-4536 / VPI 7372</strain>
    </source>
</reference>
<proteinExistence type="predicted"/>
<dbReference type="InterPro" id="IPR009097">
    <property type="entry name" value="Cyclic_Pdiesterase"/>
</dbReference>
<dbReference type="AlphaFoldDB" id="A3DFU2"/>
<sequence length="205" mass="24377">MRWRDGREKINCCGMFPYTEFEEVSNMQYAIELYFDEVTEQKLFNLAKRVADEKLSTKFLEWKTRPHLTLACFNDVDEEKCIKLLKEFAKSHSRMPACIASVGMFTDTKTIFVSPVMNSSMFQFQRELHEYLNDFDKKGWEWYCPDRWVPHCTIALTREDEDSVFYKASDLILHEFEKMYGEFVSIGLVKITFPVEEIYTVELNK</sequence>